<evidence type="ECO:0000313" key="4">
    <source>
        <dbReference type="Proteomes" id="UP000193920"/>
    </source>
</evidence>
<dbReference type="CDD" id="cd17738">
    <property type="entry name" value="BRCT_TopBP1_rpt7"/>
    <property type="match status" value="1"/>
</dbReference>
<sequence>MKLPSNRVKEPFKDFKSAYAKKKYIVSPVWLEKCYELQQHVPESDYPHTYNPNKQLVLKTKENNQAGMNIKSDVSNKESISKSSTGNELTRNHSNANLNSFFENYMRRRPRSLRRETSSDKGKTENETNNNNIDNNNGDNTKDLMKIDERKEDDNENPNSLINLEKSFLINNEKIKILGGKVIEKDYWDESCTHLIIKEPNRGEKYLAAIASGIWILKPEYMEECINQGKFVNEEDYEWGRSSSDNLIAKAAPRWRLKLENYMKPSVERTRGSFEGWDILLMVDAKKRDGFTRLLKSGKGKVTILKNSLKNIKNKVKRK</sequence>
<evidence type="ECO:0000313" key="3">
    <source>
        <dbReference type="EMBL" id="ORY22335.1"/>
    </source>
</evidence>
<keyword evidence="4" id="KW-1185">Reference proteome</keyword>
<dbReference type="SMART" id="SM00292">
    <property type="entry name" value="BRCT"/>
    <property type="match status" value="1"/>
</dbReference>
<dbReference type="PROSITE" id="PS50172">
    <property type="entry name" value="BRCT"/>
    <property type="match status" value="2"/>
</dbReference>
<dbReference type="Pfam" id="PF00533">
    <property type="entry name" value="BRCT"/>
    <property type="match status" value="1"/>
</dbReference>
<comment type="caution">
    <text evidence="3">The sequence shown here is derived from an EMBL/GenBank/DDBJ whole genome shotgun (WGS) entry which is preliminary data.</text>
</comment>
<dbReference type="STRING" id="1754190.A0A1Y2AK47"/>
<feature type="compositionally biased region" description="Polar residues" evidence="1">
    <location>
        <begin position="81"/>
        <end position="102"/>
    </location>
</feature>
<feature type="domain" description="BRCT" evidence="2">
    <location>
        <begin position="25"/>
        <end position="48"/>
    </location>
</feature>
<proteinExistence type="predicted"/>
<feature type="compositionally biased region" description="Basic and acidic residues" evidence="1">
    <location>
        <begin position="113"/>
        <end position="126"/>
    </location>
</feature>
<dbReference type="InterPro" id="IPR042479">
    <property type="entry name" value="Slf1"/>
</dbReference>
<dbReference type="GO" id="GO:1990166">
    <property type="term" value="P:protein localization to site of double-strand break"/>
    <property type="evidence" value="ECO:0007669"/>
    <property type="project" value="TreeGrafter"/>
</dbReference>
<accession>A0A1Y2AK47</accession>
<dbReference type="GO" id="GO:0006974">
    <property type="term" value="P:DNA damage response"/>
    <property type="evidence" value="ECO:0007669"/>
    <property type="project" value="TreeGrafter"/>
</dbReference>
<feature type="region of interest" description="Disordered" evidence="1">
    <location>
        <begin position="69"/>
        <end position="143"/>
    </location>
</feature>
<dbReference type="PANTHER" id="PTHR46677">
    <property type="entry name" value="SMC5-SMC6 COMPLEX LOCALIZATION FACTOR PROTEIN 1"/>
    <property type="match status" value="1"/>
</dbReference>
<dbReference type="AlphaFoldDB" id="A0A1Y2AK47"/>
<evidence type="ECO:0000256" key="1">
    <source>
        <dbReference type="SAM" id="MobiDB-lite"/>
    </source>
</evidence>
<dbReference type="SUPFAM" id="SSF52113">
    <property type="entry name" value="BRCT domain"/>
    <property type="match status" value="2"/>
</dbReference>
<dbReference type="GO" id="GO:0035861">
    <property type="term" value="C:site of double-strand break"/>
    <property type="evidence" value="ECO:0007669"/>
    <property type="project" value="TreeGrafter"/>
</dbReference>
<protein>
    <recommendedName>
        <fullName evidence="2">BRCT domain-containing protein</fullName>
    </recommendedName>
</protein>
<dbReference type="Proteomes" id="UP000193920">
    <property type="component" value="Unassembled WGS sequence"/>
</dbReference>
<dbReference type="FunFam" id="3.40.50.10190:FF:000018">
    <property type="entry name" value="DNA topoisomerase 2-binding protein 1"/>
    <property type="match status" value="1"/>
</dbReference>
<dbReference type="Gene3D" id="3.40.50.10190">
    <property type="entry name" value="BRCT domain"/>
    <property type="match status" value="3"/>
</dbReference>
<reference evidence="3 4" key="1">
    <citation type="submission" date="2016-08" db="EMBL/GenBank/DDBJ databases">
        <title>A Parts List for Fungal Cellulosomes Revealed by Comparative Genomics.</title>
        <authorList>
            <consortium name="DOE Joint Genome Institute"/>
            <person name="Haitjema C.H."/>
            <person name="Gilmore S.P."/>
            <person name="Henske J.K."/>
            <person name="Solomon K.V."/>
            <person name="De Groot R."/>
            <person name="Kuo A."/>
            <person name="Mondo S.J."/>
            <person name="Salamov A.A."/>
            <person name="Labutti K."/>
            <person name="Zhao Z."/>
            <person name="Chiniquy J."/>
            <person name="Barry K."/>
            <person name="Brewer H.M."/>
            <person name="Purvine S.O."/>
            <person name="Wright A.T."/>
            <person name="Boxma B."/>
            <person name="Van Alen T."/>
            <person name="Hackstein J.H."/>
            <person name="Baker S.E."/>
            <person name="Grigoriev I.V."/>
            <person name="O'Malley M.A."/>
        </authorList>
    </citation>
    <scope>NUCLEOTIDE SEQUENCE [LARGE SCALE GENOMIC DNA]</scope>
    <source>
        <strain evidence="3 4">G1</strain>
    </source>
</reference>
<dbReference type="GO" id="GO:2000781">
    <property type="term" value="P:positive regulation of double-strand break repair"/>
    <property type="evidence" value="ECO:0007669"/>
    <property type="project" value="InterPro"/>
</dbReference>
<gene>
    <name evidence="3" type="ORF">LY90DRAFT_515543</name>
</gene>
<dbReference type="OrthoDB" id="2156569at2759"/>
<name>A0A1Y2AK47_9FUNG</name>
<dbReference type="InterPro" id="IPR001357">
    <property type="entry name" value="BRCT_dom"/>
</dbReference>
<dbReference type="EMBL" id="MCOG01000249">
    <property type="protein sequence ID" value="ORY22335.1"/>
    <property type="molecule type" value="Genomic_DNA"/>
</dbReference>
<feature type="domain" description="BRCT" evidence="2">
    <location>
        <begin position="175"/>
        <end position="239"/>
    </location>
</feature>
<dbReference type="PANTHER" id="PTHR46677:SF1">
    <property type="entry name" value="SMC5-SMC6 COMPLEX LOCALIZATION FACTOR PROTEIN 1"/>
    <property type="match status" value="1"/>
</dbReference>
<evidence type="ECO:0000259" key="2">
    <source>
        <dbReference type="PROSITE" id="PS50172"/>
    </source>
</evidence>
<dbReference type="GO" id="GO:0005634">
    <property type="term" value="C:nucleus"/>
    <property type="evidence" value="ECO:0007669"/>
    <property type="project" value="TreeGrafter"/>
</dbReference>
<dbReference type="InterPro" id="IPR036420">
    <property type="entry name" value="BRCT_dom_sf"/>
</dbReference>
<feature type="compositionally biased region" description="Low complexity" evidence="1">
    <location>
        <begin position="127"/>
        <end position="139"/>
    </location>
</feature>
<organism evidence="3 4">
    <name type="scientific">Neocallimastix californiae</name>
    <dbReference type="NCBI Taxonomy" id="1754190"/>
    <lineage>
        <taxon>Eukaryota</taxon>
        <taxon>Fungi</taxon>
        <taxon>Fungi incertae sedis</taxon>
        <taxon>Chytridiomycota</taxon>
        <taxon>Chytridiomycota incertae sedis</taxon>
        <taxon>Neocallimastigomycetes</taxon>
        <taxon>Neocallimastigales</taxon>
        <taxon>Neocallimastigaceae</taxon>
        <taxon>Neocallimastix</taxon>
    </lineage>
</organism>